<comment type="caution">
    <text evidence="1">The sequence shown here is derived from an EMBL/GenBank/DDBJ whole genome shotgun (WGS) entry which is preliminary data.</text>
</comment>
<dbReference type="EMBL" id="JAPDRQ010000061">
    <property type="protein sequence ID" value="KAJ9657631.1"/>
    <property type="molecule type" value="Genomic_DNA"/>
</dbReference>
<proteinExistence type="predicted"/>
<sequence>MLVARSETENTGKPLVWFLSFNKDHWRVSGAYVSERRSKSNYHIFDLWDGKITQKDHALQLLLIVESIIEWAREVYRTDIVKSLLSLASEPPLSLDFEPNLQEINFSPESLPVLEDAIQLSSSINSSPESTAIISVSTKEMAKEDLRSISDHSEVSAAQLISSQIPLNARAEVNAPQVASRGSDEQASQTPLDTGVDNVLERRPSEPDDELDSVLSTLMGSFETASNVRAARDYLTRLFHEDARLSPFFSVVVKYSNIGQQGLADILNLHFKNFANNLVEELDAKRGTVNREACKLIRHNARSLAGEIAQLSQQEKSQEVFGTLHLQSQDPGRSALTQRFLDEQEISDQSLNPDDETLKRDEGEGEAEGDVGDDSGSDSTISEQLDHRSLVLEGFLKLFEQSNSFCKLVDSLWYSVQPNLFDWWSINLQWQEELSESAPIYLRYLVDEDIHHITEEVLELTDKVKLELERFTGKPWDWSPLKPPKKPIATGKIRLEWNAVSDLTWLKGDLDLQDSVVEEPKASTCPHY</sequence>
<gene>
    <name evidence="1" type="ORF">H2198_004159</name>
</gene>
<evidence type="ECO:0000313" key="2">
    <source>
        <dbReference type="Proteomes" id="UP001172386"/>
    </source>
</evidence>
<evidence type="ECO:0000313" key="1">
    <source>
        <dbReference type="EMBL" id="KAJ9657631.1"/>
    </source>
</evidence>
<name>A0ACC3A983_9EURO</name>
<dbReference type="Proteomes" id="UP001172386">
    <property type="component" value="Unassembled WGS sequence"/>
</dbReference>
<organism evidence="1 2">
    <name type="scientific">Neophaeococcomyces mojaviensis</name>
    <dbReference type="NCBI Taxonomy" id="3383035"/>
    <lineage>
        <taxon>Eukaryota</taxon>
        <taxon>Fungi</taxon>
        <taxon>Dikarya</taxon>
        <taxon>Ascomycota</taxon>
        <taxon>Pezizomycotina</taxon>
        <taxon>Eurotiomycetes</taxon>
        <taxon>Chaetothyriomycetidae</taxon>
        <taxon>Chaetothyriales</taxon>
        <taxon>Chaetothyriales incertae sedis</taxon>
        <taxon>Neophaeococcomyces</taxon>
    </lineage>
</organism>
<keyword evidence="2" id="KW-1185">Reference proteome</keyword>
<accession>A0ACC3A983</accession>
<protein>
    <submittedName>
        <fullName evidence="1">Uncharacterized protein</fullName>
    </submittedName>
</protein>
<reference evidence="1" key="1">
    <citation type="submission" date="2022-10" db="EMBL/GenBank/DDBJ databases">
        <title>Culturing micro-colonial fungi from biological soil crusts in the Mojave desert and describing Neophaeococcomyces mojavensis, and introducing the new genera and species Taxawa tesnikishii.</title>
        <authorList>
            <person name="Kurbessoian T."/>
            <person name="Stajich J.E."/>
        </authorList>
    </citation>
    <scope>NUCLEOTIDE SEQUENCE</scope>
    <source>
        <strain evidence="1">JES_112</strain>
    </source>
</reference>